<accession>A0A0P1AYD3</accession>
<dbReference type="RefSeq" id="XP_024583025.1">
    <property type="nucleotide sequence ID" value="XM_024717536.1"/>
</dbReference>
<protein>
    <submittedName>
        <fullName evidence="1">Uncharacterized protein</fullName>
    </submittedName>
</protein>
<dbReference type="AlphaFoldDB" id="A0A0P1AYD3"/>
<organism evidence="1 2">
    <name type="scientific">Plasmopara halstedii</name>
    <name type="common">Downy mildew of sunflower</name>
    <dbReference type="NCBI Taxonomy" id="4781"/>
    <lineage>
        <taxon>Eukaryota</taxon>
        <taxon>Sar</taxon>
        <taxon>Stramenopiles</taxon>
        <taxon>Oomycota</taxon>
        <taxon>Peronosporomycetes</taxon>
        <taxon>Peronosporales</taxon>
        <taxon>Peronosporaceae</taxon>
        <taxon>Plasmopara</taxon>
    </lineage>
</organism>
<dbReference type="GeneID" id="36398318"/>
<evidence type="ECO:0000313" key="2">
    <source>
        <dbReference type="Proteomes" id="UP000054928"/>
    </source>
</evidence>
<dbReference type="Proteomes" id="UP000054928">
    <property type="component" value="Unassembled WGS sequence"/>
</dbReference>
<sequence length="61" mass="6843">MVRVCVLLTPCLQPLSIVDASFTPNSRSVILCSVESPKENLRWQSKNVRVSKHAGESNNRF</sequence>
<keyword evidence="2" id="KW-1185">Reference proteome</keyword>
<reference evidence="2" key="1">
    <citation type="submission" date="2014-09" db="EMBL/GenBank/DDBJ databases">
        <authorList>
            <person name="Sharma Rahul"/>
            <person name="Thines Marco"/>
        </authorList>
    </citation>
    <scope>NUCLEOTIDE SEQUENCE [LARGE SCALE GENOMIC DNA]</scope>
</reference>
<name>A0A0P1AYD3_PLAHL</name>
<evidence type="ECO:0000313" key="1">
    <source>
        <dbReference type="EMBL" id="CEG46656.1"/>
    </source>
</evidence>
<dbReference type="EMBL" id="CCYD01002107">
    <property type="protein sequence ID" value="CEG46656.1"/>
    <property type="molecule type" value="Genomic_DNA"/>
</dbReference>
<proteinExistence type="predicted"/>